<dbReference type="AlphaFoldDB" id="A0AAD9FU07"/>
<dbReference type="EMBL" id="JAODAN010000002">
    <property type="protein sequence ID" value="KAK1926022.1"/>
    <property type="molecule type" value="Genomic_DNA"/>
</dbReference>
<dbReference type="SUPFAM" id="SSF52113">
    <property type="entry name" value="BRCT domain"/>
    <property type="match status" value="1"/>
</dbReference>
<name>A0AAD9FU07_PAPLA</name>
<evidence type="ECO:0000313" key="3">
    <source>
        <dbReference type="EMBL" id="KAK1926022.1"/>
    </source>
</evidence>
<evidence type="ECO:0000259" key="2">
    <source>
        <dbReference type="PROSITE" id="PS50172"/>
    </source>
</evidence>
<dbReference type="InterPro" id="IPR036420">
    <property type="entry name" value="BRCT_dom_sf"/>
</dbReference>
<dbReference type="Proteomes" id="UP001182556">
    <property type="component" value="Unassembled WGS sequence"/>
</dbReference>
<keyword evidence="4" id="KW-1185">Reference proteome</keyword>
<protein>
    <recommendedName>
        <fullName evidence="2">BRCT domain-containing protein</fullName>
    </recommendedName>
</protein>
<dbReference type="Gene3D" id="3.40.50.10190">
    <property type="entry name" value="BRCT domain"/>
    <property type="match status" value="1"/>
</dbReference>
<organism evidence="3 4">
    <name type="scientific">Papiliotrema laurentii</name>
    <name type="common">Cryptococcus laurentii</name>
    <dbReference type="NCBI Taxonomy" id="5418"/>
    <lineage>
        <taxon>Eukaryota</taxon>
        <taxon>Fungi</taxon>
        <taxon>Dikarya</taxon>
        <taxon>Basidiomycota</taxon>
        <taxon>Agaricomycotina</taxon>
        <taxon>Tremellomycetes</taxon>
        <taxon>Tremellales</taxon>
        <taxon>Rhynchogastremaceae</taxon>
        <taxon>Papiliotrema</taxon>
    </lineage>
</organism>
<feature type="compositionally biased region" description="Basic and acidic residues" evidence="1">
    <location>
        <begin position="399"/>
        <end position="408"/>
    </location>
</feature>
<dbReference type="InterPro" id="IPR001357">
    <property type="entry name" value="BRCT_dom"/>
</dbReference>
<reference evidence="3" key="1">
    <citation type="submission" date="2023-02" db="EMBL/GenBank/DDBJ databases">
        <title>Identification and recombinant expression of a fungal hydrolase from Papiliotrema laurentii that hydrolyzes apple cutin and clears colloidal polyester polyurethane.</title>
        <authorList>
            <consortium name="DOE Joint Genome Institute"/>
            <person name="Roman V.A."/>
            <person name="Bojanowski C."/>
            <person name="Crable B.R."/>
            <person name="Wagner D.N."/>
            <person name="Hung C.S."/>
            <person name="Nadeau L.J."/>
            <person name="Schratz L."/>
            <person name="Haridas S."/>
            <person name="Pangilinan J."/>
            <person name="Lipzen A."/>
            <person name="Na H."/>
            <person name="Yan M."/>
            <person name="Ng V."/>
            <person name="Grigoriev I.V."/>
            <person name="Spatafora J.W."/>
            <person name="Barlow D."/>
            <person name="Biffinger J."/>
            <person name="Kelley-Loughnane N."/>
            <person name="Varaljay V.A."/>
            <person name="Crookes-Goodson W.J."/>
        </authorList>
    </citation>
    <scope>NUCLEOTIDE SEQUENCE</scope>
    <source>
        <strain evidence="3">5307AH</strain>
    </source>
</reference>
<evidence type="ECO:0000313" key="4">
    <source>
        <dbReference type="Proteomes" id="UP001182556"/>
    </source>
</evidence>
<proteinExistence type="predicted"/>
<accession>A0AAD9FU07</accession>
<gene>
    <name evidence="3" type="ORF">DB88DRAFT_520871</name>
</gene>
<feature type="domain" description="BRCT" evidence="2">
    <location>
        <begin position="114"/>
        <end position="140"/>
    </location>
</feature>
<sequence>MTFVNGTHFGIIAQRKRNQTISPSAKALRGDGGSMSRDIYILKHIVVDSHLVPLTTMTARPMEPCLSELRPHSSPATDPRLRPVAESFDRTALPQIIRNYGSVEGVERGGDRQEIPIVRRTWLDACLREKRLVDTEPYIIHGVPFSEENAKSLSVKRPSTVDPPPIATRPRVLAEAGESLSRRATPLPVVASSRSLTAHPPEQWLRPSSYTSAAIFVRPSASLSQIALEAVMTVREISLDDEVELDEGTEPENEMDLDDPEAPRLTERWAHQCSFSWLPKEFWRALGVEGYSGATLTEREAQVNALIVVEGGEWVEFEDATYEHFIVTDVQLARASLTPNGHRTKIFDSTGRASTSLPQQSGGVGSGDPSGDSTVPQGERMMERGRSTQLPASSPEAATEAHKGELRLKGWTAKDRRYRVGVS</sequence>
<dbReference type="PROSITE" id="PS50172">
    <property type="entry name" value="BRCT"/>
    <property type="match status" value="1"/>
</dbReference>
<comment type="caution">
    <text evidence="3">The sequence shown here is derived from an EMBL/GenBank/DDBJ whole genome shotgun (WGS) entry which is preliminary data.</text>
</comment>
<feature type="region of interest" description="Disordered" evidence="1">
    <location>
        <begin position="345"/>
        <end position="408"/>
    </location>
</feature>
<evidence type="ECO:0000256" key="1">
    <source>
        <dbReference type="SAM" id="MobiDB-lite"/>
    </source>
</evidence>